<sequence length="428" mass="43710">MPRTSLFVVILLLTGCGAAPPSSSPPSSSPPRSASPSVPSASPSGPSASPSGPARATGARPDDVDGDGFSDLAFQLDTADPARLVIVYGSRRGLGPGRRTVLGRFVPWLIDGGLHADLDRDGYGDVLAFGAPEGQDRPMLPSVFWGGPAGIPADALPTPIRPPVAGDAGTHRAITGDFDGDGAADIAMALPGETPSDLGPNPSSSGPGLGLLFGPFDRAGTPARRTVRASPTGEEFWHMTADRIGGWPSGLVAFEGDDGEQRSGWLLAGRRGGPAAQARKLTPGMAAAFGDFDGDGVRDLAAGDDGSRNNEPGDETEPPEVDRTLTVYYGDGRERRFKGANGQAIAADLNGDGHDDLIFGRADGGSLPRVHWGGPDGLGPGQPLPGATGTPLTSGDYDGDGDGEAVLMHEGRIQVTDGKRIVASFDAT</sequence>
<dbReference type="SUPFAM" id="SSF69318">
    <property type="entry name" value="Integrin alpha N-terminal domain"/>
    <property type="match status" value="1"/>
</dbReference>
<dbReference type="Gene3D" id="2.130.10.130">
    <property type="entry name" value="Integrin alpha, N-terminal"/>
    <property type="match status" value="2"/>
</dbReference>
<comment type="caution">
    <text evidence="3">The sequence shown here is derived from an EMBL/GenBank/DDBJ whole genome shotgun (WGS) entry which is preliminary data.</text>
</comment>
<feature type="compositionally biased region" description="Low complexity" evidence="1">
    <location>
        <begin position="30"/>
        <end position="56"/>
    </location>
</feature>
<feature type="chain" id="PRO_5039313057" description="VCBS repeat-containing protein" evidence="2">
    <location>
        <begin position="19"/>
        <end position="428"/>
    </location>
</feature>
<feature type="region of interest" description="Disordered" evidence="1">
    <location>
        <begin position="188"/>
        <end position="208"/>
    </location>
</feature>
<dbReference type="RefSeq" id="WP_184957871.1">
    <property type="nucleotide sequence ID" value="NZ_JACHIN010000001.1"/>
</dbReference>
<keyword evidence="4" id="KW-1185">Reference proteome</keyword>
<reference evidence="3 4" key="1">
    <citation type="submission" date="2020-08" db="EMBL/GenBank/DDBJ databases">
        <title>Genomic Encyclopedia of Type Strains, Phase IV (KMG-IV): sequencing the most valuable type-strain genomes for metagenomic binning, comparative biology and taxonomic classification.</title>
        <authorList>
            <person name="Goeker M."/>
        </authorList>
    </citation>
    <scope>NUCLEOTIDE SEQUENCE [LARGE SCALE GENOMIC DNA]</scope>
    <source>
        <strain evidence="3 4">DSM 45385</strain>
    </source>
</reference>
<dbReference type="EMBL" id="JACHIN010000001">
    <property type="protein sequence ID" value="MBB5074895.1"/>
    <property type="molecule type" value="Genomic_DNA"/>
</dbReference>
<evidence type="ECO:0000313" key="3">
    <source>
        <dbReference type="EMBL" id="MBB5074895.1"/>
    </source>
</evidence>
<dbReference type="InterPro" id="IPR028994">
    <property type="entry name" value="Integrin_alpha_N"/>
</dbReference>
<protein>
    <recommendedName>
        <fullName evidence="5">VCBS repeat-containing protein</fullName>
    </recommendedName>
</protein>
<evidence type="ECO:0000256" key="2">
    <source>
        <dbReference type="SAM" id="SignalP"/>
    </source>
</evidence>
<keyword evidence="2" id="KW-0732">Signal</keyword>
<evidence type="ECO:0008006" key="5">
    <source>
        <dbReference type="Google" id="ProtNLM"/>
    </source>
</evidence>
<evidence type="ECO:0000313" key="4">
    <source>
        <dbReference type="Proteomes" id="UP000568380"/>
    </source>
</evidence>
<evidence type="ECO:0000256" key="1">
    <source>
        <dbReference type="SAM" id="MobiDB-lite"/>
    </source>
</evidence>
<feature type="region of interest" description="Disordered" evidence="1">
    <location>
        <begin position="296"/>
        <end position="321"/>
    </location>
</feature>
<feature type="region of interest" description="Disordered" evidence="1">
    <location>
        <begin position="371"/>
        <end position="390"/>
    </location>
</feature>
<dbReference type="Proteomes" id="UP000568380">
    <property type="component" value="Unassembled WGS sequence"/>
</dbReference>
<dbReference type="PROSITE" id="PS51257">
    <property type="entry name" value="PROKAR_LIPOPROTEIN"/>
    <property type="match status" value="1"/>
</dbReference>
<name>A0A7W7ZW56_9ACTN</name>
<gene>
    <name evidence="3" type="ORF">HNR40_000341</name>
</gene>
<dbReference type="AlphaFoldDB" id="A0A7W7ZW56"/>
<proteinExistence type="predicted"/>
<organism evidence="3 4">
    <name type="scientific">Nonomuraea endophytica</name>
    <dbReference type="NCBI Taxonomy" id="714136"/>
    <lineage>
        <taxon>Bacteria</taxon>
        <taxon>Bacillati</taxon>
        <taxon>Actinomycetota</taxon>
        <taxon>Actinomycetes</taxon>
        <taxon>Streptosporangiales</taxon>
        <taxon>Streptosporangiaceae</taxon>
        <taxon>Nonomuraea</taxon>
    </lineage>
</organism>
<feature type="signal peptide" evidence="2">
    <location>
        <begin position="1"/>
        <end position="18"/>
    </location>
</feature>
<accession>A0A7W7ZW56</accession>
<feature type="region of interest" description="Disordered" evidence="1">
    <location>
        <begin position="18"/>
        <end position="71"/>
    </location>
</feature>